<keyword evidence="2" id="KW-0808">Transferase</keyword>
<accession>A0A8H7VYI0</accession>
<evidence type="ECO:0000256" key="10">
    <source>
        <dbReference type="ARBA" id="ARBA00093656"/>
    </source>
</evidence>
<feature type="domain" description="tRNA/rRNA methyltransferase SpoU type" evidence="11">
    <location>
        <begin position="1445"/>
        <end position="1587"/>
    </location>
</feature>
<dbReference type="InterPro" id="IPR056921">
    <property type="entry name" value="TARBP1_dom"/>
</dbReference>
<keyword evidence="3" id="KW-0949">S-adenosyl-L-methionine</keyword>
<comment type="function">
    <text evidence="7">S-adenosyl-L-methionine-dependent 2'-O-ribose methyltransferase that catalyzes the formation of 2'-O-methylguanosine at position 18 (Gm18) in a subset of tRNA. Selectively mediates Gm18 methylation of tRNAGln-TTG/CTG and tRNASer-TGA/GCT. Gm18 modification can enhance the stability of modified tRNAs.</text>
</comment>
<comment type="catalytic activity">
    <reaction evidence="6">
        <text>guanosine(18) in tRNA + S-adenosyl-L-methionine = 2'-O-methylguanosine(18) in tRNA + S-adenosyl-L-homocysteine + H(+)</text>
        <dbReference type="Rhea" id="RHEA:20077"/>
        <dbReference type="Rhea" id="RHEA-COMP:10190"/>
        <dbReference type="Rhea" id="RHEA-COMP:10192"/>
        <dbReference type="ChEBI" id="CHEBI:15378"/>
        <dbReference type="ChEBI" id="CHEBI:57856"/>
        <dbReference type="ChEBI" id="CHEBI:59789"/>
        <dbReference type="ChEBI" id="CHEBI:74269"/>
        <dbReference type="ChEBI" id="CHEBI:74445"/>
        <dbReference type="EC" id="2.1.1.34"/>
    </reaction>
    <physiologicalReaction direction="left-to-right" evidence="6">
        <dbReference type="Rhea" id="RHEA:20078"/>
    </physiologicalReaction>
</comment>
<protein>
    <recommendedName>
        <fullName evidence="9">tRNA (guanosine(18)-2'-O)-methyltransferase TARBP1</fullName>
        <ecNumber evidence="8">2.1.1.34</ecNumber>
    </recommendedName>
    <alternativeName>
        <fullName evidence="10">TAR RNA-binding protein 1</fullName>
    </alternativeName>
</protein>
<dbReference type="PANTHER" id="PTHR12029:SF11">
    <property type="entry name" value="METHYLTRANSFERASE TARBP1-RELATED"/>
    <property type="match status" value="1"/>
</dbReference>
<dbReference type="EMBL" id="JAEPRE010000081">
    <property type="protein sequence ID" value="KAG2233378.1"/>
    <property type="molecule type" value="Genomic_DNA"/>
</dbReference>
<dbReference type="InterPro" id="IPR044748">
    <property type="entry name" value="Trm3/TARBP1_C"/>
</dbReference>
<dbReference type="InterPro" id="IPR001537">
    <property type="entry name" value="SpoU_MeTrfase"/>
</dbReference>
<dbReference type="SUPFAM" id="SSF75217">
    <property type="entry name" value="alpha/beta knot"/>
    <property type="match status" value="1"/>
</dbReference>
<dbReference type="PANTHER" id="PTHR12029">
    <property type="entry name" value="RNA METHYLTRANSFERASE"/>
    <property type="match status" value="1"/>
</dbReference>
<evidence type="ECO:0000313" key="13">
    <source>
        <dbReference type="EMBL" id="KAG2233378.1"/>
    </source>
</evidence>
<reference evidence="13" key="1">
    <citation type="submission" date="2021-01" db="EMBL/GenBank/DDBJ databases">
        <title>Metabolic potential, ecology and presence of endohyphal bacteria is reflected in genomic diversity of Mucoromycotina.</title>
        <authorList>
            <person name="Muszewska A."/>
            <person name="Okrasinska A."/>
            <person name="Steczkiewicz K."/>
            <person name="Drgas O."/>
            <person name="Orlowska M."/>
            <person name="Perlinska-Lenart U."/>
            <person name="Aleksandrzak-Piekarczyk T."/>
            <person name="Szatraj K."/>
            <person name="Zielenkiewicz U."/>
            <person name="Pilsyk S."/>
            <person name="Malc E."/>
            <person name="Mieczkowski P."/>
            <person name="Kruszewska J.S."/>
            <person name="Biernat P."/>
            <person name="Pawlowska J."/>
        </authorList>
    </citation>
    <scope>NUCLEOTIDE SEQUENCE</scope>
    <source>
        <strain evidence="13">WA0000018081</strain>
    </source>
</reference>
<evidence type="ECO:0000313" key="14">
    <source>
        <dbReference type="Proteomes" id="UP000613177"/>
    </source>
</evidence>
<evidence type="ECO:0000256" key="3">
    <source>
        <dbReference type="ARBA" id="ARBA00022691"/>
    </source>
</evidence>
<dbReference type="CDD" id="cd18091">
    <property type="entry name" value="SpoU-like_TRM3-like"/>
    <property type="match status" value="1"/>
</dbReference>
<dbReference type="GO" id="GO:0141100">
    <property type="term" value="F:tRNA (guanine(18)-2'-O)-methyltransferase activity"/>
    <property type="evidence" value="ECO:0007669"/>
    <property type="project" value="UniProtKB-EC"/>
</dbReference>
<evidence type="ECO:0000256" key="5">
    <source>
        <dbReference type="ARBA" id="ARBA00022990"/>
    </source>
</evidence>
<gene>
    <name evidence="13" type="ORF">INT48_000381</name>
</gene>
<dbReference type="Proteomes" id="UP000613177">
    <property type="component" value="Unassembled WGS sequence"/>
</dbReference>
<organism evidence="13 14">
    <name type="scientific">Thamnidium elegans</name>
    <dbReference type="NCBI Taxonomy" id="101142"/>
    <lineage>
        <taxon>Eukaryota</taxon>
        <taxon>Fungi</taxon>
        <taxon>Fungi incertae sedis</taxon>
        <taxon>Mucoromycota</taxon>
        <taxon>Mucoromycotina</taxon>
        <taxon>Mucoromycetes</taxon>
        <taxon>Mucorales</taxon>
        <taxon>Mucorineae</taxon>
        <taxon>Mucoraceae</taxon>
        <taxon>Thamnidium</taxon>
    </lineage>
</organism>
<evidence type="ECO:0000256" key="2">
    <source>
        <dbReference type="ARBA" id="ARBA00022679"/>
    </source>
</evidence>
<evidence type="ECO:0000256" key="4">
    <source>
        <dbReference type="ARBA" id="ARBA00022884"/>
    </source>
</evidence>
<dbReference type="FunFam" id="3.40.1280.10:FF:000010">
    <property type="entry name" value="probable methyltransferase TARBP1"/>
    <property type="match status" value="1"/>
</dbReference>
<comment type="caution">
    <text evidence="13">The sequence shown here is derived from an EMBL/GenBank/DDBJ whole genome shotgun (WGS) entry which is preliminary data.</text>
</comment>
<dbReference type="Pfam" id="PF25050">
    <property type="entry name" value="TARBP1"/>
    <property type="match status" value="1"/>
</dbReference>
<keyword evidence="5" id="KW-0007">Acetylation</keyword>
<proteinExistence type="predicted"/>
<evidence type="ECO:0000256" key="6">
    <source>
        <dbReference type="ARBA" id="ARBA00093266"/>
    </source>
</evidence>
<dbReference type="EC" id="2.1.1.34" evidence="8"/>
<name>A0A8H7VYI0_9FUNG</name>
<feature type="domain" description="TARBP1" evidence="12">
    <location>
        <begin position="294"/>
        <end position="435"/>
    </location>
</feature>
<evidence type="ECO:0000259" key="12">
    <source>
        <dbReference type="Pfam" id="PF25050"/>
    </source>
</evidence>
<dbReference type="GO" id="GO:0030488">
    <property type="term" value="P:tRNA methylation"/>
    <property type="evidence" value="ECO:0007669"/>
    <property type="project" value="InterPro"/>
</dbReference>
<dbReference type="InterPro" id="IPR029028">
    <property type="entry name" value="Alpha/beta_knot_MTases"/>
</dbReference>
<sequence length="1603" mass="185377">MDFASVPFQTLLVQNAGNDNLLNFLTQLDEQYTEAVDEKVRFGNLQILLPIFKAHLVKIDDYKKQEACLDQFVKPWMITSFSQDSMVATESVTLLESTISYLIARSFLLQPDQTDTPPFGKQTLLLLITQLISAMEAEPDFIDLKPMDFIEASIDHLQCRSQWDQVQTAITVQDSSKHILFDLECCIDTLNLFVRDLNENQELLSLENVLEPVKIEICQWMELIFTIAVAMIPCTDSTIRKKLSHDLLPNLLRWQQNSVQHVELDKQIYWCEMLWNRILQMFALPATNLLRLEIYGLIARFFDFYFGLDANQVPIIRKDLRFDASFFKILQSGLQSNDSLARKYSSYILKRIIDFTEKNPSTIADKSDADWTPYFKWSADLSQQYTEHWDDWFLLYDIMHENVIHLVDPVLPRFETLLNANALDASWWVLLMYRGFQNDTSSVKKGLLEFIFSRQDKSILNKMGMEQGFMFGALFKILDSTSLYSVPTQGALVSPFGEHFREFMVRLVGAFENEQDKVNFLRQLIHHLSHVVSSHAPILYTMEALAEADYVNAWGPEELKSLRVLVDRHRNFNIPATKQFLRKLGIAAVVKLSNTETLSFSDIAKTISSLVNEYPIKTNSKEFKLIRYWLESRISKDKSLDSVLSGLKDRIETYVRDLKSEDIPEAVLRNQANVLARTSIFLVSTQTGQLNSDHVLDLLSAFTENLKDTSCDEITFARNLTLFDALWENFDTCFETKCDFTQVIGLNDETLLYILNRIDKKYLNKEEDNIVDDDLVDLYLSLTKRILSSNIALSPEARNTAIQNHFDITVDLLKYRTSSVDANKEMSKPNYIRLLSVVYECAIIHSYFNLDCDNNLVSSVYGFQMKRTQEALRERPWGESLSTFIRAKWECIERIVRFASLVKKNHIEPKDFFDPIELYEEAVDQLESGSEMCGEAIIRGFGPILAFPWEKTPEMLQLCVDYAIALMKENIAQSRTFPLLIKAFVDVIFQPELLSVPELNQDDGPMKKALHMVIQTGELKPFVVAQTSKLLHNYWSTFTEDANKSMIQYAPEIAKLLVFGPLRDREDQKLEAAIAAKLATPIEILEAEGTAETVFSQNDYLVRVDMNDILLRLDVNNKDHITLANILLDNFFHIINEDILFEFMYTSTMEHRLKLRICCSTILIIDLANENKLDEYMEVIFEVMRKETVTSVRCYLEWAMVRILVRFPDRLHLFYKKIEDPNHKPNFVISLLTITFTLCDNLPEEAIQGYFEEIFVRLIAWLITNHFTIRLFSYCAWQRNWKSCISRGYGKKLEENKYLQSIGRFMETYVDCIKFFDKIQSQFYMSKFDPIQDFNIEFIFRQMMTEFQVIENERIGSKAFVRVNPQVVARCPFENPARKEMYTSADPSEMIGLEEEIELAEATSTSNTTLEEVIQKKIMPWEMMLETDMDLTKNLVQKNRRRNDLIVVASLIDRTPNLAGLCRTCEIFNASTLVVPTLKIKEDIGFTSISVASEKWMPMIEVTENDVAAYLQQKKEQGYTLCGLEQTTTSATLGDYEFPEKCVLLLGKERQGVPADLLQMLDVAIEIPQYGITRSLNVHVSGAICIYEYTKQMHWRQQAAITQ</sequence>
<evidence type="ECO:0000256" key="9">
    <source>
        <dbReference type="ARBA" id="ARBA00093636"/>
    </source>
</evidence>
<dbReference type="Gene3D" id="3.40.1280.10">
    <property type="match status" value="1"/>
</dbReference>
<dbReference type="InterPro" id="IPR029026">
    <property type="entry name" value="tRNA_m1G_MTases_N"/>
</dbReference>
<dbReference type="GO" id="GO:0003723">
    <property type="term" value="F:RNA binding"/>
    <property type="evidence" value="ECO:0007669"/>
    <property type="project" value="UniProtKB-KW"/>
</dbReference>
<keyword evidence="4" id="KW-0694">RNA-binding</keyword>
<dbReference type="InterPro" id="IPR045330">
    <property type="entry name" value="TRM3/TARBP1"/>
</dbReference>
<evidence type="ECO:0000256" key="8">
    <source>
        <dbReference type="ARBA" id="ARBA00093594"/>
    </source>
</evidence>
<keyword evidence="1" id="KW-0489">Methyltransferase</keyword>
<evidence type="ECO:0000256" key="1">
    <source>
        <dbReference type="ARBA" id="ARBA00022603"/>
    </source>
</evidence>
<dbReference type="Pfam" id="PF00588">
    <property type="entry name" value="SpoU_methylase"/>
    <property type="match status" value="1"/>
</dbReference>
<evidence type="ECO:0000259" key="11">
    <source>
        <dbReference type="Pfam" id="PF00588"/>
    </source>
</evidence>
<keyword evidence="14" id="KW-1185">Reference proteome</keyword>
<evidence type="ECO:0000256" key="7">
    <source>
        <dbReference type="ARBA" id="ARBA00093361"/>
    </source>
</evidence>